<dbReference type="AlphaFoldDB" id="A0AAE0HB79"/>
<dbReference type="InterPro" id="IPR001853">
    <property type="entry name" value="DSBA-like_thioredoxin_dom"/>
</dbReference>
<name>A0AAE0HB79_9PEZI</name>
<feature type="active site" description="Nucleophile" evidence="5">
    <location>
        <position position="14"/>
    </location>
</feature>
<comment type="catalytic activity">
    <reaction evidence="3 4">
        <text>RX + glutathione = an S-substituted glutathione + a halide anion + H(+)</text>
        <dbReference type="Rhea" id="RHEA:16437"/>
        <dbReference type="ChEBI" id="CHEBI:15378"/>
        <dbReference type="ChEBI" id="CHEBI:16042"/>
        <dbReference type="ChEBI" id="CHEBI:17792"/>
        <dbReference type="ChEBI" id="CHEBI:57925"/>
        <dbReference type="ChEBI" id="CHEBI:90779"/>
        <dbReference type="EC" id="2.5.1.18"/>
    </reaction>
</comment>
<dbReference type="EC" id="2.5.1.18" evidence="4"/>
<keyword evidence="2 4" id="KW-0808">Transferase</keyword>
<dbReference type="InterPro" id="IPR051924">
    <property type="entry name" value="GST_Kappa/NadH"/>
</dbReference>
<dbReference type="FunFam" id="3.40.30.10:FF:000096">
    <property type="entry name" value="Glutathione S-transferase kappa"/>
    <property type="match status" value="1"/>
</dbReference>
<evidence type="ECO:0000256" key="3">
    <source>
        <dbReference type="ARBA" id="ARBA00047960"/>
    </source>
</evidence>
<dbReference type="EMBL" id="JAUEPN010000006">
    <property type="protein sequence ID" value="KAK3293349.1"/>
    <property type="molecule type" value="Genomic_DNA"/>
</dbReference>
<dbReference type="PANTHER" id="PTHR42943:SF2">
    <property type="entry name" value="GLUTATHIONE S-TRANSFERASE KAPPA 1"/>
    <property type="match status" value="1"/>
</dbReference>
<dbReference type="GeneID" id="87841316"/>
<keyword evidence="9" id="KW-1185">Reference proteome</keyword>
<comment type="similarity">
    <text evidence="1 4">Belongs to the GST superfamily. Kappa family.</text>
</comment>
<evidence type="ECO:0000256" key="1">
    <source>
        <dbReference type="ARBA" id="ARBA00006494"/>
    </source>
</evidence>
<evidence type="ECO:0000313" key="9">
    <source>
        <dbReference type="Proteomes" id="UP001278766"/>
    </source>
</evidence>
<evidence type="ECO:0000259" key="7">
    <source>
        <dbReference type="Pfam" id="PF01323"/>
    </source>
</evidence>
<evidence type="ECO:0000256" key="6">
    <source>
        <dbReference type="SAM" id="MobiDB-lite"/>
    </source>
</evidence>
<evidence type="ECO:0000256" key="4">
    <source>
        <dbReference type="PIRNR" id="PIRNR006386"/>
    </source>
</evidence>
<reference evidence="8" key="2">
    <citation type="submission" date="2023-06" db="EMBL/GenBank/DDBJ databases">
        <authorList>
            <consortium name="Lawrence Berkeley National Laboratory"/>
            <person name="Haridas S."/>
            <person name="Hensen N."/>
            <person name="Bonometti L."/>
            <person name="Westerberg I."/>
            <person name="Brannstrom I.O."/>
            <person name="Guillou S."/>
            <person name="Cros-Aarteil S."/>
            <person name="Calhoun S."/>
            <person name="Kuo A."/>
            <person name="Mondo S."/>
            <person name="Pangilinan J."/>
            <person name="Riley R."/>
            <person name="Labutti K."/>
            <person name="Andreopoulos B."/>
            <person name="Lipzen A."/>
            <person name="Chen C."/>
            <person name="Yanf M."/>
            <person name="Daum C."/>
            <person name="Ng V."/>
            <person name="Clum A."/>
            <person name="Steindorff A."/>
            <person name="Ohm R."/>
            <person name="Martin F."/>
            <person name="Silar P."/>
            <person name="Natvig D."/>
            <person name="Lalanne C."/>
            <person name="Gautier V."/>
            <person name="Ament-Velasquez S.L."/>
            <person name="Kruys A."/>
            <person name="Hutchinson M.I."/>
            <person name="Powell A.J."/>
            <person name="Barry K."/>
            <person name="Miller A.N."/>
            <person name="Grigoriev I.V."/>
            <person name="Debuchy R."/>
            <person name="Gladieux P."/>
            <person name="Thoren M.H."/>
            <person name="Johannesson H."/>
        </authorList>
    </citation>
    <scope>NUCLEOTIDE SEQUENCE</scope>
    <source>
        <strain evidence="8">CBS 168.71</strain>
    </source>
</reference>
<feature type="domain" description="DSBA-like thioredoxin" evidence="7">
    <location>
        <begin position="6"/>
        <end position="212"/>
    </location>
</feature>
<dbReference type="Pfam" id="PF01323">
    <property type="entry name" value="DSBA"/>
    <property type="match status" value="1"/>
</dbReference>
<proteinExistence type="inferred from homology"/>
<dbReference type="GO" id="GO:0006749">
    <property type="term" value="P:glutathione metabolic process"/>
    <property type="evidence" value="ECO:0007669"/>
    <property type="project" value="TreeGrafter"/>
</dbReference>
<gene>
    <name evidence="8" type="ORF">B0H64DRAFT_404080</name>
</gene>
<evidence type="ECO:0000313" key="8">
    <source>
        <dbReference type="EMBL" id="KAK3293349.1"/>
    </source>
</evidence>
<protein>
    <recommendedName>
        <fullName evidence="4">Glutathione S-transferase kappa</fullName>
        <ecNumber evidence="4">2.5.1.18</ecNumber>
    </recommendedName>
</protein>
<dbReference type="GO" id="GO:0004364">
    <property type="term" value="F:glutathione transferase activity"/>
    <property type="evidence" value="ECO:0007669"/>
    <property type="project" value="UniProtKB-UniRule"/>
</dbReference>
<feature type="region of interest" description="Disordered" evidence="6">
    <location>
        <begin position="219"/>
        <end position="242"/>
    </location>
</feature>
<dbReference type="Gene3D" id="3.40.30.10">
    <property type="entry name" value="Glutaredoxin"/>
    <property type="match status" value="1"/>
</dbReference>
<evidence type="ECO:0000256" key="2">
    <source>
        <dbReference type="ARBA" id="ARBA00022679"/>
    </source>
</evidence>
<evidence type="ECO:0000256" key="5">
    <source>
        <dbReference type="PIRSR" id="PIRSR006386-1"/>
    </source>
</evidence>
<dbReference type="Proteomes" id="UP001278766">
    <property type="component" value="Unassembled WGS sequence"/>
</dbReference>
<dbReference type="PANTHER" id="PTHR42943">
    <property type="entry name" value="GLUTATHIONE S-TRANSFERASE KAPPA"/>
    <property type="match status" value="1"/>
</dbReference>
<dbReference type="PIRSF" id="PIRSF006386">
    <property type="entry name" value="HCCAis_GSTk"/>
    <property type="match status" value="1"/>
</dbReference>
<organism evidence="8 9">
    <name type="scientific">Chaetomium fimeti</name>
    <dbReference type="NCBI Taxonomy" id="1854472"/>
    <lineage>
        <taxon>Eukaryota</taxon>
        <taxon>Fungi</taxon>
        <taxon>Dikarya</taxon>
        <taxon>Ascomycota</taxon>
        <taxon>Pezizomycotina</taxon>
        <taxon>Sordariomycetes</taxon>
        <taxon>Sordariomycetidae</taxon>
        <taxon>Sordariales</taxon>
        <taxon>Chaetomiaceae</taxon>
        <taxon>Chaetomium</taxon>
    </lineage>
</organism>
<accession>A0AAE0HB79</accession>
<sequence>MAPPKITLYVDTVSPFAYLAYYILRHNEVFKGCDITYVPIFLGGLMHKCGNTAPIKIKNKDTWINVERLRWARNFSVPMTTGLPPDFPANTLPIMRALCGLAESDATDGSGQQPRLIKALDAFYSQYWEHAAATHKPEVLKETMVGLFGEAEAEKILQASTAPPAKTALATNTDAAFAAGAFGLPWLYCTNSAGESEGFFGVDHLGQVAQFLGLERPVGPVGNGKEGEGEGDGSGKGWRALL</sequence>
<dbReference type="InterPro" id="IPR014440">
    <property type="entry name" value="HCCAis_GSTk"/>
</dbReference>
<reference evidence="8" key="1">
    <citation type="journal article" date="2023" name="Mol. Phylogenet. Evol.">
        <title>Genome-scale phylogeny and comparative genomics of the fungal order Sordariales.</title>
        <authorList>
            <person name="Hensen N."/>
            <person name="Bonometti L."/>
            <person name="Westerberg I."/>
            <person name="Brannstrom I.O."/>
            <person name="Guillou S."/>
            <person name="Cros-Aarteil S."/>
            <person name="Calhoun S."/>
            <person name="Haridas S."/>
            <person name="Kuo A."/>
            <person name="Mondo S."/>
            <person name="Pangilinan J."/>
            <person name="Riley R."/>
            <person name="LaButti K."/>
            <person name="Andreopoulos B."/>
            <person name="Lipzen A."/>
            <person name="Chen C."/>
            <person name="Yan M."/>
            <person name="Daum C."/>
            <person name="Ng V."/>
            <person name="Clum A."/>
            <person name="Steindorff A."/>
            <person name="Ohm R.A."/>
            <person name="Martin F."/>
            <person name="Silar P."/>
            <person name="Natvig D.O."/>
            <person name="Lalanne C."/>
            <person name="Gautier V."/>
            <person name="Ament-Velasquez S.L."/>
            <person name="Kruys A."/>
            <person name="Hutchinson M.I."/>
            <person name="Powell A.J."/>
            <person name="Barry K."/>
            <person name="Miller A.N."/>
            <person name="Grigoriev I.V."/>
            <person name="Debuchy R."/>
            <person name="Gladieux P."/>
            <person name="Hiltunen Thoren M."/>
            <person name="Johannesson H."/>
        </authorList>
    </citation>
    <scope>NUCLEOTIDE SEQUENCE</scope>
    <source>
        <strain evidence="8">CBS 168.71</strain>
    </source>
</reference>
<dbReference type="GO" id="GO:0005739">
    <property type="term" value="C:mitochondrion"/>
    <property type="evidence" value="ECO:0007669"/>
    <property type="project" value="TreeGrafter"/>
</dbReference>
<dbReference type="RefSeq" id="XP_062656863.1">
    <property type="nucleotide sequence ID" value="XM_062804368.1"/>
</dbReference>
<dbReference type="InterPro" id="IPR036249">
    <property type="entry name" value="Thioredoxin-like_sf"/>
</dbReference>
<dbReference type="GO" id="GO:0004602">
    <property type="term" value="F:glutathione peroxidase activity"/>
    <property type="evidence" value="ECO:0007669"/>
    <property type="project" value="TreeGrafter"/>
</dbReference>
<comment type="caution">
    <text evidence="8">The sequence shown here is derived from an EMBL/GenBank/DDBJ whole genome shotgun (WGS) entry which is preliminary data.</text>
</comment>
<dbReference type="SUPFAM" id="SSF52833">
    <property type="entry name" value="Thioredoxin-like"/>
    <property type="match status" value="1"/>
</dbReference>
<dbReference type="GO" id="GO:0005777">
    <property type="term" value="C:peroxisome"/>
    <property type="evidence" value="ECO:0007669"/>
    <property type="project" value="TreeGrafter"/>
</dbReference>